<accession>A0A914CE83</accession>
<evidence type="ECO:0000313" key="2">
    <source>
        <dbReference type="WBParaSite" id="ACRNAN_Path_990.g3808.t1"/>
    </source>
</evidence>
<reference evidence="2" key="1">
    <citation type="submission" date="2022-11" db="UniProtKB">
        <authorList>
            <consortium name="WormBaseParasite"/>
        </authorList>
    </citation>
    <scope>IDENTIFICATION</scope>
</reference>
<dbReference type="InterPro" id="IPR016181">
    <property type="entry name" value="Acyl_CoA_acyltransferase"/>
</dbReference>
<name>A0A914CE83_9BILA</name>
<proteinExistence type="predicted"/>
<dbReference type="CDD" id="cd04301">
    <property type="entry name" value="NAT_SF"/>
    <property type="match status" value="1"/>
</dbReference>
<dbReference type="Gene3D" id="3.40.630.30">
    <property type="match status" value="1"/>
</dbReference>
<organism evidence="1 2">
    <name type="scientific">Acrobeloides nanus</name>
    <dbReference type="NCBI Taxonomy" id="290746"/>
    <lineage>
        <taxon>Eukaryota</taxon>
        <taxon>Metazoa</taxon>
        <taxon>Ecdysozoa</taxon>
        <taxon>Nematoda</taxon>
        <taxon>Chromadorea</taxon>
        <taxon>Rhabditida</taxon>
        <taxon>Tylenchina</taxon>
        <taxon>Cephalobomorpha</taxon>
        <taxon>Cephaloboidea</taxon>
        <taxon>Cephalobidae</taxon>
        <taxon>Acrobeloides</taxon>
    </lineage>
</organism>
<keyword evidence="1" id="KW-1185">Reference proteome</keyword>
<dbReference type="SUPFAM" id="SSF55729">
    <property type="entry name" value="Acyl-CoA N-acyltransferases (Nat)"/>
    <property type="match status" value="1"/>
</dbReference>
<sequence length="224" mass="26503">MLAHYSIESEILGRFPESKNHVFFYSDSFCDKLWVIIKQNLVYKLDHMIFCCDPYANFDLKEVFEMFDELDKRFDGYFKEISGPIFEGPENIYQLYEKWLMTRYPNVKLDVYTGYFYYMTTEQQHKLLAHEIQLPEGYTFANFEMKDLESITFSRPFSGADNLEQDRAMLSQMPYSLIKKDDQVVAVEMVDPSGYLRSHFVLPKHRGKGLGNAVEWDISKKCIM</sequence>
<dbReference type="WBParaSite" id="ACRNAN_Path_990.g3808.t1">
    <property type="protein sequence ID" value="ACRNAN_Path_990.g3808.t1"/>
    <property type="gene ID" value="ACRNAN_Path_990.g3808"/>
</dbReference>
<protein>
    <submittedName>
        <fullName evidence="2">N-acetyltransferase domain-containing protein</fullName>
    </submittedName>
</protein>
<dbReference type="PANTHER" id="PTHR20958:SF6">
    <property type="entry name" value="GLYCINE N-ACYLTRANSFERASE-LIKE PROTEIN"/>
    <property type="match status" value="1"/>
</dbReference>
<dbReference type="AlphaFoldDB" id="A0A914CE83"/>
<dbReference type="Proteomes" id="UP000887540">
    <property type="component" value="Unplaced"/>
</dbReference>
<dbReference type="InterPro" id="IPR053225">
    <property type="entry name" value="Acyl-CoA_N-acyltransferase"/>
</dbReference>
<evidence type="ECO:0000313" key="1">
    <source>
        <dbReference type="Proteomes" id="UP000887540"/>
    </source>
</evidence>
<dbReference type="PANTHER" id="PTHR20958">
    <property type="entry name" value="GLYCINE N-ACYLTRANSFERASE-LIKE PROTEIN"/>
    <property type="match status" value="1"/>
</dbReference>